<proteinExistence type="inferred from homology"/>
<dbReference type="InterPro" id="IPR033919">
    <property type="entry name" value="TSA/FSA_arc/bac"/>
</dbReference>
<evidence type="ECO:0000256" key="9">
    <source>
        <dbReference type="HAMAP-Rule" id="MF_00494"/>
    </source>
</evidence>
<dbReference type="Pfam" id="PF00923">
    <property type="entry name" value="TAL_FSA"/>
    <property type="match status" value="1"/>
</dbReference>
<reference evidence="10 11" key="1">
    <citation type="journal article" date="2019" name="Int. J. Syst. Evol. Microbiol.">
        <title>The Global Catalogue of Microorganisms (GCM) 10K type strain sequencing project: providing services to taxonomists for standard genome sequencing and annotation.</title>
        <authorList>
            <consortium name="The Broad Institute Genomics Platform"/>
            <consortium name="The Broad Institute Genome Sequencing Center for Infectious Disease"/>
            <person name="Wu L."/>
            <person name="Ma J."/>
        </authorList>
    </citation>
    <scope>NUCLEOTIDE SEQUENCE [LARGE SCALE GENOMIC DNA]</scope>
    <source>
        <strain evidence="10 11">JCM 8736</strain>
    </source>
</reference>
<dbReference type="PANTHER" id="PTHR10683">
    <property type="entry name" value="TRANSALDOLASE"/>
    <property type="match status" value="1"/>
</dbReference>
<evidence type="ECO:0000256" key="2">
    <source>
        <dbReference type="ARBA" id="ARBA00004857"/>
    </source>
</evidence>
<dbReference type="InterPro" id="IPR001585">
    <property type="entry name" value="TAL/FSA"/>
</dbReference>
<dbReference type="InterPro" id="IPR022999">
    <property type="entry name" value="Transaldolase_3B"/>
</dbReference>
<evidence type="ECO:0000313" key="11">
    <source>
        <dbReference type="Proteomes" id="UP001501577"/>
    </source>
</evidence>
<accession>A0ABN3Y246</accession>
<comment type="similarity">
    <text evidence="3 9">Belongs to the transaldolase family. Type 3B subfamily.</text>
</comment>
<evidence type="ECO:0000256" key="3">
    <source>
        <dbReference type="ARBA" id="ARBA00005740"/>
    </source>
</evidence>
<dbReference type="PANTHER" id="PTHR10683:SF36">
    <property type="entry name" value="TRANSALDOLASE"/>
    <property type="match status" value="1"/>
</dbReference>
<dbReference type="EMBL" id="BAAAXQ010000024">
    <property type="protein sequence ID" value="GAA3014276.1"/>
    <property type="molecule type" value="Genomic_DNA"/>
</dbReference>
<sequence>MKFFLDTANVEEIKRVNELGLVDGVTTNPTLISKEGRPFKEVIQDIANFIEGPVSAEVVGLKAEEMIKEGRNLATWAENVVVKIPMTEEGLKAVHILSSEGIKTNVTLVFSVAQGLMATKAGATFISPFVGRLDDTGKDGLEVVEDLKQVMSNYGYKTEIIAASVRHLQHLEQIALSGADIATIPGSIFPKLWSHPLTDKGIEGFLKDWEVYEQAQRNK</sequence>
<evidence type="ECO:0000313" key="10">
    <source>
        <dbReference type="EMBL" id="GAA3014276.1"/>
    </source>
</evidence>
<evidence type="ECO:0000256" key="8">
    <source>
        <dbReference type="ARBA" id="ARBA00048810"/>
    </source>
</evidence>
<gene>
    <name evidence="10" type="primary">fsa</name>
    <name evidence="9" type="synonym">tal</name>
    <name evidence="10" type="ORF">GCM10019998_07890</name>
</gene>
<dbReference type="InterPro" id="IPR004731">
    <property type="entry name" value="Transaldolase_3B/F6P_aldolase"/>
</dbReference>
<evidence type="ECO:0000256" key="5">
    <source>
        <dbReference type="ARBA" id="ARBA00022679"/>
    </source>
</evidence>
<keyword evidence="4 9" id="KW-0963">Cytoplasm</keyword>
<dbReference type="PROSITE" id="PS01054">
    <property type="entry name" value="TRANSALDOLASE_1"/>
    <property type="match status" value="1"/>
</dbReference>
<dbReference type="NCBIfam" id="TIGR00875">
    <property type="entry name" value="fsa_talC_mipB"/>
    <property type="match status" value="1"/>
</dbReference>
<evidence type="ECO:0000256" key="4">
    <source>
        <dbReference type="ARBA" id="ARBA00022490"/>
    </source>
</evidence>
<keyword evidence="6 9" id="KW-0570">Pentose shunt</keyword>
<evidence type="ECO:0000256" key="7">
    <source>
        <dbReference type="ARBA" id="ARBA00023270"/>
    </source>
</evidence>
<evidence type="ECO:0000256" key="1">
    <source>
        <dbReference type="ARBA" id="ARBA00004496"/>
    </source>
</evidence>
<organism evidence="10 11">
    <name type="scientific">Tetragenococcus solitarius</name>
    <dbReference type="NCBI Taxonomy" id="71453"/>
    <lineage>
        <taxon>Bacteria</taxon>
        <taxon>Bacillati</taxon>
        <taxon>Bacillota</taxon>
        <taxon>Bacilli</taxon>
        <taxon>Lactobacillales</taxon>
        <taxon>Enterococcaceae</taxon>
        <taxon>Tetragenococcus</taxon>
    </lineage>
</organism>
<comment type="function">
    <text evidence="9">Transaldolase is important for the balance of metabolites in the pentose-phosphate pathway.</text>
</comment>
<protein>
    <recommendedName>
        <fullName evidence="9">Probable transaldolase</fullName>
        <ecNumber evidence="9">2.2.1.2</ecNumber>
    </recommendedName>
</protein>
<comment type="caution">
    <text evidence="10">The sequence shown here is derived from an EMBL/GenBank/DDBJ whole genome shotgun (WGS) entry which is preliminary data.</text>
</comment>
<dbReference type="Gene3D" id="3.20.20.70">
    <property type="entry name" value="Aldolase class I"/>
    <property type="match status" value="1"/>
</dbReference>
<comment type="subcellular location">
    <subcellularLocation>
        <location evidence="1 9">Cytoplasm</location>
    </subcellularLocation>
</comment>
<dbReference type="PROSITE" id="PS00958">
    <property type="entry name" value="TRANSALDOLASE_2"/>
    <property type="match status" value="1"/>
</dbReference>
<dbReference type="InterPro" id="IPR018225">
    <property type="entry name" value="Transaldolase_AS"/>
</dbReference>
<keyword evidence="5 9" id="KW-0808">Transferase</keyword>
<comment type="catalytic activity">
    <reaction evidence="8 9">
        <text>D-sedoheptulose 7-phosphate + D-glyceraldehyde 3-phosphate = D-erythrose 4-phosphate + beta-D-fructose 6-phosphate</text>
        <dbReference type="Rhea" id="RHEA:17053"/>
        <dbReference type="ChEBI" id="CHEBI:16897"/>
        <dbReference type="ChEBI" id="CHEBI:57483"/>
        <dbReference type="ChEBI" id="CHEBI:57634"/>
        <dbReference type="ChEBI" id="CHEBI:59776"/>
        <dbReference type="EC" id="2.2.1.2"/>
    </reaction>
</comment>
<dbReference type="InterPro" id="IPR013785">
    <property type="entry name" value="Aldolase_TIM"/>
</dbReference>
<feature type="active site" description="Schiff-base intermediate with substrate" evidence="9">
    <location>
        <position position="83"/>
    </location>
</feature>
<dbReference type="EC" id="2.2.1.2" evidence="9"/>
<dbReference type="Proteomes" id="UP001501577">
    <property type="component" value="Unassembled WGS sequence"/>
</dbReference>
<keyword evidence="11" id="KW-1185">Reference proteome</keyword>
<dbReference type="HAMAP" id="MF_00494">
    <property type="entry name" value="Transaldolase_3b"/>
    <property type="match status" value="1"/>
</dbReference>
<comment type="pathway">
    <text evidence="2 9">Carbohydrate degradation; pentose phosphate pathway; D-glyceraldehyde 3-phosphate and beta-D-fructose 6-phosphate from D-ribose 5-phosphate and D-xylulose 5-phosphate (non-oxidative stage): step 2/3.</text>
</comment>
<name>A0ABN3Y246_9ENTE</name>
<dbReference type="SUPFAM" id="SSF51569">
    <property type="entry name" value="Aldolase"/>
    <property type="match status" value="1"/>
</dbReference>
<evidence type="ECO:0000256" key="6">
    <source>
        <dbReference type="ARBA" id="ARBA00023126"/>
    </source>
</evidence>
<dbReference type="CDD" id="cd00956">
    <property type="entry name" value="Transaldolase_FSA"/>
    <property type="match status" value="1"/>
</dbReference>
<dbReference type="RefSeq" id="WP_068709745.1">
    <property type="nucleotide sequence ID" value="NZ_BAAAXQ010000024.1"/>
</dbReference>
<keyword evidence="7 9" id="KW-0704">Schiff base</keyword>